<proteinExistence type="predicted"/>
<dbReference type="Gene3D" id="3.30.450.40">
    <property type="match status" value="2"/>
</dbReference>
<keyword evidence="1" id="KW-0378">Hydrolase</keyword>
<dbReference type="InterPro" id="IPR003018">
    <property type="entry name" value="GAF"/>
</dbReference>
<dbReference type="PANTHER" id="PTHR43156:SF2">
    <property type="entry name" value="STAGE II SPORULATION PROTEIN E"/>
    <property type="match status" value="1"/>
</dbReference>
<reference evidence="3 4" key="1">
    <citation type="submission" date="2024-09" db="EMBL/GenBank/DDBJ databases">
        <authorList>
            <person name="Sun Q."/>
            <person name="Mori K."/>
        </authorList>
    </citation>
    <scope>NUCLEOTIDE SEQUENCE [LARGE SCALE GENOMIC DNA]</scope>
    <source>
        <strain evidence="3 4">JCM 3307</strain>
    </source>
</reference>
<evidence type="ECO:0000259" key="2">
    <source>
        <dbReference type="SMART" id="SM00065"/>
    </source>
</evidence>
<dbReference type="Pfam" id="PF13185">
    <property type="entry name" value="GAF_2"/>
    <property type="match status" value="2"/>
</dbReference>
<accession>A0ABV5MAJ5</accession>
<sequence length="437" mass="46497">MDVGFVAAARLELDDLLEQLVERIHDVQHTQGRLRGLLRANLDIAQGVDLEPVLRQIVSAARGLVDARYAALGVVRDGHLVRFLHEGMPAEDVERIGGLPEGKGVLGALVEDPRAIRLTEIADHPASAGFPAGHPPMHGFLGVPIRVRDQVFGNLYLAEKRNGAQFGRDDEEVVKALAAAAGIAIENATLFAETRRRRDWQEAMTAVTTALFQGADSDTAMRCIADCASQAGSAAGAAFTAPPGAASPDLHVTVGIGLLEAWHGRHVPATGTLTESVLETGEPALVPDPAVDPRTAEAVRAVPHMGSTMTAPVPGNHGIHGVLTIAHRRGAETFDQADLEQLARFAAHAGLALDLAGLRRDNEQIRVLEDRQRVATQLQETLIRDLFGLGLSLQSLAARCTAPDTQAGIAAAVDDLDSIIRGVRTAIFAMQPRPDRD</sequence>
<keyword evidence="4" id="KW-1185">Reference proteome</keyword>
<feature type="domain" description="GAF" evidence="2">
    <location>
        <begin position="199"/>
        <end position="363"/>
    </location>
</feature>
<dbReference type="SMART" id="SM00065">
    <property type="entry name" value="GAF"/>
    <property type="match status" value="2"/>
</dbReference>
<gene>
    <name evidence="3" type="ORF">ACFFTR_22520</name>
</gene>
<feature type="domain" description="GAF" evidence="2">
    <location>
        <begin position="49"/>
        <end position="195"/>
    </location>
</feature>
<organism evidence="3 4">
    <name type="scientific">Dactylosporangium vinaceum</name>
    <dbReference type="NCBI Taxonomy" id="53362"/>
    <lineage>
        <taxon>Bacteria</taxon>
        <taxon>Bacillati</taxon>
        <taxon>Actinomycetota</taxon>
        <taxon>Actinomycetes</taxon>
        <taxon>Micromonosporales</taxon>
        <taxon>Micromonosporaceae</taxon>
        <taxon>Dactylosporangium</taxon>
    </lineage>
</organism>
<dbReference type="InterPro" id="IPR029016">
    <property type="entry name" value="GAF-like_dom_sf"/>
</dbReference>
<evidence type="ECO:0000313" key="3">
    <source>
        <dbReference type="EMBL" id="MFB9445865.1"/>
    </source>
</evidence>
<dbReference type="PANTHER" id="PTHR43156">
    <property type="entry name" value="STAGE II SPORULATION PROTEIN E-RELATED"/>
    <property type="match status" value="1"/>
</dbReference>
<evidence type="ECO:0000256" key="1">
    <source>
        <dbReference type="ARBA" id="ARBA00022801"/>
    </source>
</evidence>
<evidence type="ECO:0000313" key="4">
    <source>
        <dbReference type="Proteomes" id="UP001589608"/>
    </source>
</evidence>
<comment type="caution">
    <text evidence="3">The sequence shown here is derived from an EMBL/GenBank/DDBJ whole genome shotgun (WGS) entry which is preliminary data.</text>
</comment>
<dbReference type="RefSeq" id="WP_223093069.1">
    <property type="nucleotide sequence ID" value="NZ_CP061913.1"/>
</dbReference>
<dbReference type="InterPro" id="IPR052016">
    <property type="entry name" value="Bact_Sigma-Reg"/>
</dbReference>
<dbReference type="SUPFAM" id="SSF55781">
    <property type="entry name" value="GAF domain-like"/>
    <property type="match status" value="2"/>
</dbReference>
<protein>
    <submittedName>
        <fullName evidence="3">GAF domain-containing protein</fullName>
    </submittedName>
</protein>
<dbReference type="EMBL" id="JBHMCA010000043">
    <property type="protein sequence ID" value="MFB9445865.1"/>
    <property type="molecule type" value="Genomic_DNA"/>
</dbReference>
<dbReference type="Proteomes" id="UP001589608">
    <property type="component" value="Unassembled WGS sequence"/>
</dbReference>
<name>A0ABV5MAJ5_9ACTN</name>